<accession>A0A8K0DWM2</accession>
<dbReference type="Proteomes" id="UP000796880">
    <property type="component" value="Unassembled WGS sequence"/>
</dbReference>
<reference evidence="2" key="1">
    <citation type="submission" date="2020-03" db="EMBL/GenBank/DDBJ databases">
        <title>A high-quality chromosome-level genome assembly of a woody plant with both climbing and erect habits, Rhamnella rubrinervis.</title>
        <authorList>
            <person name="Lu Z."/>
            <person name="Yang Y."/>
            <person name="Zhu X."/>
            <person name="Sun Y."/>
        </authorList>
    </citation>
    <scope>NUCLEOTIDE SEQUENCE</scope>
    <source>
        <strain evidence="2">BYM</strain>
        <tissue evidence="2">Leaf</tissue>
    </source>
</reference>
<keyword evidence="3" id="KW-1185">Reference proteome</keyword>
<feature type="signal peptide" evidence="1">
    <location>
        <begin position="1"/>
        <end position="23"/>
    </location>
</feature>
<evidence type="ECO:0000256" key="1">
    <source>
        <dbReference type="SAM" id="SignalP"/>
    </source>
</evidence>
<dbReference type="PANTHER" id="PTHR33731:SF17">
    <property type="entry name" value="ORGAN-SPECIFIC PROTEIN P4-LIKE"/>
    <property type="match status" value="1"/>
</dbReference>
<comment type="caution">
    <text evidence="2">The sequence shown here is derived from an EMBL/GenBank/DDBJ whole genome shotgun (WGS) entry which is preliminary data.</text>
</comment>
<evidence type="ECO:0000313" key="3">
    <source>
        <dbReference type="Proteomes" id="UP000796880"/>
    </source>
</evidence>
<keyword evidence="1" id="KW-0732">Signal</keyword>
<organism evidence="2 3">
    <name type="scientific">Rhamnella rubrinervis</name>
    <dbReference type="NCBI Taxonomy" id="2594499"/>
    <lineage>
        <taxon>Eukaryota</taxon>
        <taxon>Viridiplantae</taxon>
        <taxon>Streptophyta</taxon>
        <taxon>Embryophyta</taxon>
        <taxon>Tracheophyta</taxon>
        <taxon>Spermatophyta</taxon>
        <taxon>Magnoliopsida</taxon>
        <taxon>eudicotyledons</taxon>
        <taxon>Gunneridae</taxon>
        <taxon>Pentapetalae</taxon>
        <taxon>rosids</taxon>
        <taxon>fabids</taxon>
        <taxon>Rosales</taxon>
        <taxon>Rhamnaceae</taxon>
        <taxon>rhamnoid group</taxon>
        <taxon>Rhamneae</taxon>
        <taxon>Rhamnella</taxon>
    </lineage>
</organism>
<dbReference type="InterPro" id="IPR024489">
    <property type="entry name" value="Organ_specific_prot"/>
</dbReference>
<dbReference type="EMBL" id="VOIH02000010">
    <property type="protein sequence ID" value="KAF3435603.1"/>
    <property type="molecule type" value="Genomic_DNA"/>
</dbReference>
<dbReference type="OrthoDB" id="1734141at2759"/>
<proteinExistence type="predicted"/>
<dbReference type="Pfam" id="PF10950">
    <property type="entry name" value="Organ_specific"/>
    <property type="match status" value="1"/>
</dbReference>
<sequence>MKSGLAFLCILLSVLLFANLSYGRKNKGDYWKSIMKDQPMPEAIRDLFHVQDEPSLSSAGSAKTDRFARNFDVRPNVIIYHAHLKPEEGKSVDKGI</sequence>
<protein>
    <submittedName>
        <fullName evidence="2">Uncharacterized protein</fullName>
    </submittedName>
</protein>
<feature type="chain" id="PRO_5035440323" evidence="1">
    <location>
        <begin position="24"/>
        <end position="96"/>
    </location>
</feature>
<name>A0A8K0DWM2_9ROSA</name>
<evidence type="ECO:0000313" key="2">
    <source>
        <dbReference type="EMBL" id="KAF3435603.1"/>
    </source>
</evidence>
<gene>
    <name evidence="2" type="ORF">FNV43_RR22694</name>
</gene>
<dbReference type="PANTHER" id="PTHR33731">
    <property type="entry name" value="PROTEIN, PUTATIVE-RELATED"/>
    <property type="match status" value="1"/>
</dbReference>
<dbReference type="AlphaFoldDB" id="A0A8K0DWM2"/>